<keyword evidence="2" id="KW-0732">Signal</keyword>
<feature type="region of interest" description="Disordered" evidence="1">
    <location>
        <begin position="42"/>
        <end position="103"/>
    </location>
</feature>
<comment type="caution">
    <text evidence="3">The sequence shown here is derived from an EMBL/GenBank/DDBJ whole genome shotgun (WGS) entry which is preliminary data.</text>
</comment>
<sequence length="132" mass="15511">MDCYTLTVLACVLMVVSGWSFPFYPVHRVPQIRVTRFAQIPHPRRFPIPPQPYIRQQIKPIPKQPDHDYDYYDEEDDHNHSSDHDHNSDHNQNSDNKESDGVIGPVHTFVKTDKNANYKWGVRHHVGKKRTL</sequence>
<evidence type="ECO:0000313" key="4">
    <source>
        <dbReference type="Proteomes" id="UP000838756"/>
    </source>
</evidence>
<dbReference type="EMBL" id="CAKXAJ010026495">
    <property type="protein sequence ID" value="CAH2269100.1"/>
    <property type="molecule type" value="Genomic_DNA"/>
</dbReference>
<reference evidence="3" key="1">
    <citation type="submission" date="2022-03" db="EMBL/GenBank/DDBJ databases">
        <authorList>
            <person name="Lindestad O."/>
        </authorList>
    </citation>
    <scope>NUCLEOTIDE SEQUENCE</scope>
</reference>
<evidence type="ECO:0000256" key="1">
    <source>
        <dbReference type="SAM" id="MobiDB-lite"/>
    </source>
</evidence>
<proteinExistence type="predicted"/>
<dbReference type="Proteomes" id="UP000838756">
    <property type="component" value="Unassembled WGS sequence"/>
</dbReference>
<dbReference type="AlphaFoldDB" id="A0A8S4SQH6"/>
<evidence type="ECO:0000313" key="3">
    <source>
        <dbReference type="EMBL" id="CAH2269100.1"/>
    </source>
</evidence>
<evidence type="ECO:0000256" key="2">
    <source>
        <dbReference type="SAM" id="SignalP"/>
    </source>
</evidence>
<feature type="chain" id="PRO_5035756536" evidence="2">
    <location>
        <begin position="19"/>
        <end position="132"/>
    </location>
</feature>
<accession>A0A8S4SQH6</accession>
<feature type="compositionally biased region" description="Basic and acidic residues" evidence="1">
    <location>
        <begin position="77"/>
        <end position="89"/>
    </location>
</feature>
<organism evidence="3 4">
    <name type="scientific">Pararge aegeria aegeria</name>
    <dbReference type="NCBI Taxonomy" id="348720"/>
    <lineage>
        <taxon>Eukaryota</taxon>
        <taxon>Metazoa</taxon>
        <taxon>Ecdysozoa</taxon>
        <taxon>Arthropoda</taxon>
        <taxon>Hexapoda</taxon>
        <taxon>Insecta</taxon>
        <taxon>Pterygota</taxon>
        <taxon>Neoptera</taxon>
        <taxon>Endopterygota</taxon>
        <taxon>Lepidoptera</taxon>
        <taxon>Glossata</taxon>
        <taxon>Ditrysia</taxon>
        <taxon>Papilionoidea</taxon>
        <taxon>Nymphalidae</taxon>
        <taxon>Satyrinae</taxon>
        <taxon>Satyrini</taxon>
        <taxon>Parargina</taxon>
        <taxon>Pararge</taxon>
    </lineage>
</organism>
<keyword evidence="4" id="KW-1185">Reference proteome</keyword>
<feature type="signal peptide" evidence="2">
    <location>
        <begin position="1"/>
        <end position="18"/>
    </location>
</feature>
<name>A0A8S4SQH6_9NEOP</name>
<gene>
    <name evidence="3" type="primary">jg17318</name>
    <name evidence="3" type="ORF">PAEG_LOCUS27389</name>
</gene>
<dbReference type="OrthoDB" id="6625223at2759"/>
<protein>
    <submittedName>
        <fullName evidence="3">Jg17318 protein</fullName>
    </submittedName>
</protein>